<organism evidence="1 2">
    <name type="scientific">Effrenium voratum</name>
    <dbReference type="NCBI Taxonomy" id="2562239"/>
    <lineage>
        <taxon>Eukaryota</taxon>
        <taxon>Sar</taxon>
        <taxon>Alveolata</taxon>
        <taxon>Dinophyceae</taxon>
        <taxon>Suessiales</taxon>
        <taxon>Symbiodiniaceae</taxon>
        <taxon>Effrenium</taxon>
    </lineage>
</organism>
<reference evidence="1" key="1">
    <citation type="submission" date="2023-08" db="EMBL/GenBank/DDBJ databases">
        <authorList>
            <person name="Chen Y."/>
            <person name="Shah S."/>
            <person name="Dougan E. K."/>
            <person name="Thang M."/>
            <person name="Chan C."/>
        </authorList>
    </citation>
    <scope>NUCLEOTIDE SEQUENCE</scope>
</reference>
<evidence type="ECO:0000313" key="2">
    <source>
        <dbReference type="Proteomes" id="UP001178507"/>
    </source>
</evidence>
<dbReference type="EMBL" id="CAUJNA010001742">
    <property type="protein sequence ID" value="CAJ1388718.1"/>
    <property type="molecule type" value="Genomic_DNA"/>
</dbReference>
<dbReference type="Proteomes" id="UP001178507">
    <property type="component" value="Unassembled WGS sequence"/>
</dbReference>
<sequence length="162" mass="15254">AQAVENAKAKVSKAQLKAKEVVQDKHVQATAAGAVGGAATLGATGGATGLAAGGVAGAALGVIPALFTFGLSIPVGAAIGGTAGLAVGASVGAAAGAASGGAAGFQAYAKREQIGEFRQSTLNKVNTGVDAVKGKAVASAQFLKDKASAARVRLSGKAAKAA</sequence>
<dbReference type="AlphaFoldDB" id="A0AA36IL34"/>
<proteinExistence type="predicted"/>
<gene>
    <name evidence="1" type="ORF">EVOR1521_LOCUS14521</name>
</gene>
<feature type="non-terminal residue" evidence="1">
    <location>
        <position position="1"/>
    </location>
</feature>
<accession>A0AA36IL34</accession>
<name>A0AA36IL34_9DINO</name>
<evidence type="ECO:0000313" key="1">
    <source>
        <dbReference type="EMBL" id="CAJ1388718.1"/>
    </source>
</evidence>
<comment type="caution">
    <text evidence="1">The sequence shown here is derived from an EMBL/GenBank/DDBJ whole genome shotgun (WGS) entry which is preliminary data.</text>
</comment>
<keyword evidence="2" id="KW-1185">Reference proteome</keyword>
<protein>
    <submittedName>
        <fullName evidence="1">Uncharacterized protein</fullName>
    </submittedName>
</protein>